<dbReference type="EMBL" id="WIWT01000031">
    <property type="protein sequence ID" value="KAF3212067.1"/>
    <property type="molecule type" value="Genomic_DNA"/>
</dbReference>
<proteinExistence type="predicted"/>
<dbReference type="EMBL" id="WIPF01000098">
    <property type="protein sequence ID" value="KAF3209789.1"/>
    <property type="molecule type" value="Genomic_DNA"/>
</dbReference>
<dbReference type="AlphaFoldDB" id="A0A6G1MB73"/>
<gene>
    <name evidence="1" type="ORF">TWF191_011354</name>
    <name evidence="2" type="ORF">TWF679_006188</name>
</gene>
<reference evidence="2 3" key="1">
    <citation type="submission" date="2019-06" db="EMBL/GenBank/DDBJ databases">
        <authorList>
            <person name="Palmer J.M."/>
        </authorList>
    </citation>
    <scope>NUCLEOTIDE SEQUENCE</scope>
    <source>
        <strain evidence="1 3">TWF191</strain>
        <strain evidence="2">TWF679</strain>
    </source>
</reference>
<dbReference type="Proteomes" id="UP000614610">
    <property type="component" value="Unassembled WGS sequence"/>
</dbReference>
<evidence type="ECO:0000313" key="3">
    <source>
        <dbReference type="Proteomes" id="UP000483672"/>
    </source>
</evidence>
<sequence>MPNLVLGPDARTPTKVPDPNIEESSKAMKHLPLPPQHLQHLQILSHEISNLHRVKTSLPSTHPVLEEDFDPDIVIKPILSTYYHQFSRLFDGKEHSNMWIGFNSALLKVWEWGDVEMAVDGFWDTVEEYFAVKKEDRIITTNSKPKSKESARMSEVVSYPVSEGHVYRE</sequence>
<accession>A0A6G1MB73</accession>
<dbReference type="Proteomes" id="UP000483672">
    <property type="component" value="Unassembled WGS sequence"/>
</dbReference>
<comment type="caution">
    <text evidence="2">The sequence shown here is derived from an EMBL/GenBank/DDBJ whole genome shotgun (WGS) entry which is preliminary data.</text>
</comment>
<evidence type="ECO:0000313" key="4">
    <source>
        <dbReference type="Proteomes" id="UP000614610"/>
    </source>
</evidence>
<dbReference type="OrthoDB" id="5329821at2759"/>
<evidence type="ECO:0000313" key="2">
    <source>
        <dbReference type="EMBL" id="KAF3212067.1"/>
    </source>
</evidence>
<organism evidence="2 4">
    <name type="scientific">Orbilia oligospora</name>
    <name type="common">Nematode-trapping fungus</name>
    <name type="synonym">Arthrobotrys oligospora</name>
    <dbReference type="NCBI Taxonomy" id="2813651"/>
    <lineage>
        <taxon>Eukaryota</taxon>
        <taxon>Fungi</taxon>
        <taxon>Dikarya</taxon>
        <taxon>Ascomycota</taxon>
        <taxon>Pezizomycotina</taxon>
        <taxon>Orbiliomycetes</taxon>
        <taxon>Orbiliales</taxon>
        <taxon>Orbiliaceae</taxon>
        <taxon>Orbilia</taxon>
    </lineage>
</organism>
<name>A0A6G1MB73_ORBOL</name>
<evidence type="ECO:0000313" key="1">
    <source>
        <dbReference type="EMBL" id="KAF3209789.1"/>
    </source>
</evidence>
<protein>
    <submittedName>
        <fullName evidence="2">Uncharacterized protein</fullName>
    </submittedName>
</protein>